<dbReference type="GO" id="GO:0003700">
    <property type="term" value="F:DNA-binding transcription factor activity"/>
    <property type="evidence" value="ECO:0007669"/>
    <property type="project" value="InterPro"/>
</dbReference>
<dbReference type="EMBL" id="PKPP01001255">
    <property type="protein sequence ID" value="PWA84199.1"/>
    <property type="molecule type" value="Genomic_DNA"/>
</dbReference>
<organism evidence="3 4">
    <name type="scientific">Artemisia annua</name>
    <name type="common">Sweet wormwood</name>
    <dbReference type="NCBI Taxonomy" id="35608"/>
    <lineage>
        <taxon>Eukaryota</taxon>
        <taxon>Viridiplantae</taxon>
        <taxon>Streptophyta</taxon>
        <taxon>Embryophyta</taxon>
        <taxon>Tracheophyta</taxon>
        <taxon>Spermatophyta</taxon>
        <taxon>Magnoliopsida</taxon>
        <taxon>eudicotyledons</taxon>
        <taxon>Gunneridae</taxon>
        <taxon>Pentapetalae</taxon>
        <taxon>asterids</taxon>
        <taxon>campanulids</taxon>
        <taxon>Asterales</taxon>
        <taxon>Asteraceae</taxon>
        <taxon>Asteroideae</taxon>
        <taxon>Anthemideae</taxon>
        <taxon>Artemisiinae</taxon>
        <taxon>Artemisia</taxon>
    </lineage>
</organism>
<evidence type="ECO:0000259" key="2">
    <source>
        <dbReference type="PROSITE" id="PS51745"/>
    </source>
</evidence>
<evidence type="ECO:0000256" key="1">
    <source>
        <dbReference type="SAM" id="MobiDB-lite"/>
    </source>
</evidence>
<name>A0A2U1PEN6_ARTAN</name>
<dbReference type="Gene3D" id="3.10.20.90">
    <property type="entry name" value="Phosphatidylinositol 3-kinase Catalytic Subunit, Chain A, domain 1"/>
    <property type="match status" value="1"/>
</dbReference>
<evidence type="ECO:0000313" key="4">
    <source>
        <dbReference type="Proteomes" id="UP000245207"/>
    </source>
</evidence>
<dbReference type="SUPFAM" id="SSF54277">
    <property type="entry name" value="CAD &amp; PB1 domains"/>
    <property type="match status" value="1"/>
</dbReference>
<keyword evidence="4" id="KW-1185">Reference proteome</keyword>
<dbReference type="PANTHER" id="PTHR32002">
    <property type="entry name" value="PROTEIN NLP8"/>
    <property type="match status" value="1"/>
</dbReference>
<feature type="domain" description="PB1" evidence="2">
    <location>
        <begin position="511"/>
        <end position="592"/>
    </location>
</feature>
<dbReference type="OrthoDB" id="1594986at2759"/>
<accession>A0A2U1PEN6</accession>
<dbReference type="InterPro" id="IPR045012">
    <property type="entry name" value="NLP"/>
</dbReference>
<gene>
    <name evidence="3" type="ORF">CTI12_AA161540</name>
</gene>
<proteinExistence type="predicted"/>
<dbReference type="Proteomes" id="UP000245207">
    <property type="component" value="Unassembled WGS sequence"/>
</dbReference>
<dbReference type="Pfam" id="PF00564">
    <property type="entry name" value="PB1"/>
    <property type="match status" value="1"/>
</dbReference>
<dbReference type="STRING" id="35608.A0A2U1PEN6"/>
<dbReference type="PANTHER" id="PTHR32002:SF35">
    <property type="entry name" value="PROTEIN NLP6"/>
    <property type="match status" value="1"/>
</dbReference>
<dbReference type="InterPro" id="IPR000270">
    <property type="entry name" value="PB1_dom"/>
</dbReference>
<dbReference type="PROSITE" id="PS51745">
    <property type="entry name" value="PB1"/>
    <property type="match status" value="1"/>
</dbReference>
<sequence>MDLKRPVMPLKSANAYKLPRSRSGFGSGSGLCGNHITKSMWNISFENAVPLSGDERYLYPLWVSGKEETEKKLHQSNPSHSKTTGFQLGADGVNPHNQNISDKIRNALKLLAFRKIHVLVQFWSLLVVGKHQLLKTIDQPFGLGVLDEVLYSYKKDSEHYSLVVDNNQENQKYLSPPARVFLRRLPECTFDITSYLPKEFPQQDLATRCKFHGYLALPVFDSTTGLCVGVIEVLLGSSNYKSFAYEVQQIHKALKTQNLTCPQAFDNRATNSITQVPNEWRENELDKIFDILKSMCVIYKLPLAQTWAVSPSTNVVSHEKVLQKCCSSFDTKCIGKICISTADLPFHVRDLSKWEFRKKSVKEHLDKSEGIVGRALASRGSYFCADVTQLNEKEFPLVHYARQDNLTSCVAIYVQSDKGDAEYVLEFFLPSGMENGRFFQVVVEELKLKFVLIGTLLRDWSDSESTVTEVSDQGSSTNVHMRKKRAATCNDDEETSSPLKKLKKDFDLGPSVPVKVTFGQSTINFRLLIPLGLLDLEKEIAQTSLNLEGKRPRLKYKDEDNDWILITCDVDLALAFEASGSCRTISLICATDFDS</sequence>
<protein>
    <submittedName>
        <fullName evidence="3">NIN-like protein</fullName>
    </submittedName>
</protein>
<dbReference type="Pfam" id="PF22922">
    <property type="entry name" value="GAF_NLP"/>
    <property type="match status" value="1"/>
</dbReference>
<dbReference type="InterPro" id="IPR053793">
    <property type="entry name" value="PB1-like"/>
</dbReference>
<dbReference type="AlphaFoldDB" id="A0A2U1PEN6"/>
<reference evidence="3 4" key="1">
    <citation type="journal article" date="2018" name="Mol. Plant">
        <title>The genome of Artemisia annua provides insight into the evolution of Asteraceae family and artemisinin biosynthesis.</title>
        <authorList>
            <person name="Shen Q."/>
            <person name="Zhang L."/>
            <person name="Liao Z."/>
            <person name="Wang S."/>
            <person name="Yan T."/>
            <person name="Shi P."/>
            <person name="Liu M."/>
            <person name="Fu X."/>
            <person name="Pan Q."/>
            <person name="Wang Y."/>
            <person name="Lv Z."/>
            <person name="Lu X."/>
            <person name="Zhang F."/>
            <person name="Jiang W."/>
            <person name="Ma Y."/>
            <person name="Chen M."/>
            <person name="Hao X."/>
            <person name="Li L."/>
            <person name="Tang Y."/>
            <person name="Lv G."/>
            <person name="Zhou Y."/>
            <person name="Sun X."/>
            <person name="Brodelius P.E."/>
            <person name="Rose J.K.C."/>
            <person name="Tang K."/>
        </authorList>
    </citation>
    <scope>NUCLEOTIDE SEQUENCE [LARGE SCALE GENOMIC DNA]</scope>
    <source>
        <strain evidence="4">cv. Huhao1</strain>
        <tissue evidence="3">Leaf</tissue>
    </source>
</reference>
<evidence type="ECO:0000313" key="3">
    <source>
        <dbReference type="EMBL" id="PWA84199.1"/>
    </source>
</evidence>
<feature type="compositionally biased region" description="Polar residues" evidence="1">
    <location>
        <begin position="75"/>
        <end position="86"/>
    </location>
</feature>
<dbReference type="SMART" id="SM00666">
    <property type="entry name" value="PB1"/>
    <property type="match status" value="1"/>
</dbReference>
<feature type="region of interest" description="Disordered" evidence="1">
    <location>
        <begin position="70"/>
        <end position="92"/>
    </location>
</feature>
<dbReference type="InterPro" id="IPR055081">
    <property type="entry name" value="NLP1-9_GAF"/>
</dbReference>
<comment type="caution">
    <text evidence="3">The sequence shown here is derived from an EMBL/GenBank/DDBJ whole genome shotgun (WGS) entry which is preliminary data.</text>
</comment>